<sequence length="105" mass="11508">MLAEDEVSTDTAIAAVTAAGGAMASHTDDVGRIQVTSTRADFASRATAAGVLLGVAEQKAIGRKPKSDRVEQEHLLRTRWLVPRRLRHRHVPHRRQRGTRPGVRP</sequence>
<dbReference type="RefSeq" id="WP_244167801.1">
    <property type="nucleotide sequence ID" value="NZ_FMCS01000008.1"/>
</dbReference>
<organism evidence="2 3">
    <name type="scientific">Micromonospora chaiyaphumensis</name>
    <dbReference type="NCBI Taxonomy" id="307119"/>
    <lineage>
        <taxon>Bacteria</taxon>
        <taxon>Bacillati</taxon>
        <taxon>Actinomycetota</taxon>
        <taxon>Actinomycetes</taxon>
        <taxon>Micromonosporales</taxon>
        <taxon>Micromonosporaceae</taxon>
        <taxon>Micromonospora</taxon>
    </lineage>
</organism>
<dbReference type="Proteomes" id="UP000199629">
    <property type="component" value="Unassembled WGS sequence"/>
</dbReference>
<evidence type="ECO:0000313" key="2">
    <source>
        <dbReference type="EMBL" id="SCF19852.1"/>
    </source>
</evidence>
<gene>
    <name evidence="2" type="ORF">GA0070214_108192</name>
</gene>
<evidence type="ECO:0000256" key="1">
    <source>
        <dbReference type="SAM" id="MobiDB-lite"/>
    </source>
</evidence>
<proteinExistence type="predicted"/>
<dbReference type="EMBL" id="FMCS01000008">
    <property type="protein sequence ID" value="SCF19852.1"/>
    <property type="molecule type" value="Genomic_DNA"/>
</dbReference>
<keyword evidence="3" id="KW-1185">Reference proteome</keyword>
<feature type="region of interest" description="Disordered" evidence="1">
    <location>
        <begin position="85"/>
        <end position="105"/>
    </location>
</feature>
<reference evidence="3" key="1">
    <citation type="submission" date="2016-06" db="EMBL/GenBank/DDBJ databases">
        <authorList>
            <person name="Varghese N."/>
            <person name="Submissions Spin"/>
        </authorList>
    </citation>
    <scope>NUCLEOTIDE SEQUENCE [LARGE SCALE GENOMIC DNA]</scope>
    <source>
        <strain evidence="3">DSM 45246</strain>
    </source>
</reference>
<feature type="compositionally biased region" description="Basic residues" evidence="1">
    <location>
        <begin position="85"/>
        <end position="98"/>
    </location>
</feature>
<evidence type="ECO:0000313" key="3">
    <source>
        <dbReference type="Proteomes" id="UP000199629"/>
    </source>
</evidence>
<protein>
    <submittedName>
        <fullName evidence="2">Uncharacterized protein</fullName>
    </submittedName>
</protein>
<name>A0A1C4YGJ6_9ACTN</name>
<dbReference type="AlphaFoldDB" id="A0A1C4YGJ6"/>
<accession>A0A1C4YGJ6</accession>